<sequence length="146" mass="16207">MNTLELKTGDKIGVFFYDDKRGTKAVIDEVIHVSSSGTITLKNGTRYNRNGREVGALGEATYLCTPEKAQSIIDKASAPAQDKEVIDTIDPLEERRNKAAKLAVKSVIHALNQYGWYADIDGHMDVMEAGIEQIIKKYLSEHEPIN</sequence>
<dbReference type="GeneID" id="57096915"/>
<evidence type="ECO:0000313" key="1">
    <source>
        <dbReference type="EMBL" id="PHK03545.1"/>
    </source>
</evidence>
<evidence type="ECO:0000313" key="2">
    <source>
        <dbReference type="Proteomes" id="UP000222310"/>
    </source>
</evidence>
<protein>
    <submittedName>
        <fullName evidence="1">Uncharacterized protein</fullName>
    </submittedName>
</protein>
<comment type="caution">
    <text evidence="1">The sequence shown here is derived from an EMBL/GenBank/DDBJ whole genome shotgun (WGS) entry which is preliminary data.</text>
</comment>
<dbReference type="EMBL" id="LAHD01000036">
    <property type="protein sequence ID" value="PHK03545.1"/>
    <property type="molecule type" value="Genomic_DNA"/>
</dbReference>
<dbReference type="Proteomes" id="UP000222310">
    <property type="component" value="Unassembled WGS sequence"/>
</dbReference>
<dbReference type="AlphaFoldDB" id="A0A9Q6EL12"/>
<reference evidence="1 2" key="1">
    <citation type="submission" date="2015-02" db="EMBL/GenBank/DDBJ databases">
        <title>Nostoc linckia genome annotation.</title>
        <authorList>
            <person name="Zhou Z."/>
        </authorList>
    </citation>
    <scope>NUCLEOTIDE SEQUENCE [LARGE SCALE GENOMIC DNA]</scope>
    <source>
        <strain evidence="2">z8</strain>
    </source>
</reference>
<dbReference type="RefSeq" id="WP_099069297.1">
    <property type="nucleotide sequence ID" value="NZ_LAHD01000036.1"/>
</dbReference>
<organism evidence="1 2">
    <name type="scientific">Nostoc linckia z8</name>
    <dbReference type="NCBI Taxonomy" id="1628746"/>
    <lineage>
        <taxon>Bacteria</taxon>
        <taxon>Bacillati</taxon>
        <taxon>Cyanobacteriota</taxon>
        <taxon>Cyanophyceae</taxon>
        <taxon>Nostocales</taxon>
        <taxon>Nostocaceae</taxon>
        <taxon>Nostoc</taxon>
    </lineage>
</organism>
<proteinExistence type="predicted"/>
<gene>
    <name evidence="1" type="ORF">VF08_14555</name>
</gene>
<name>A0A9Q6EL12_NOSLI</name>
<accession>A0A9Q6EL12</accession>